<accession>A0ABT9R0E5</accession>
<reference evidence="2 3" key="1">
    <citation type="submission" date="2023-07" db="EMBL/GenBank/DDBJ databases">
        <title>Sequencing the genomes of 1000 actinobacteria strains.</title>
        <authorList>
            <person name="Klenk H.-P."/>
        </authorList>
    </citation>
    <scope>NUCLEOTIDE SEQUENCE [LARGE SCALE GENOMIC DNA]</scope>
    <source>
        <strain evidence="2 3">DSM 44109</strain>
    </source>
</reference>
<proteinExistence type="predicted"/>
<gene>
    <name evidence="2" type="ORF">J2S55_001224</name>
</gene>
<feature type="region of interest" description="Disordered" evidence="1">
    <location>
        <begin position="36"/>
        <end position="55"/>
    </location>
</feature>
<evidence type="ECO:0000313" key="2">
    <source>
        <dbReference type="EMBL" id="MDP9861965.1"/>
    </source>
</evidence>
<evidence type="ECO:0000313" key="3">
    <source>
        <dbReference type="Proteomes" id="UP001230426"/>
    </source>
</evidence>
<evidence type="ECO:0000256" key="1">
    <source>
        <dbReference type="SAM" id="MobiDB-lite"/>
    </source>
</evidence>
<evidence type="ECO:0008006" key="4">
    <source>
        <dbReference type="Google" id="ProtNLM"/>
    </source>
</evidence>
<sequence>MEITVLTRPEVFTARADARLTGYGRAPLTWRVRSDGRPVAHVAEEPGVPRSDRDQ</sequence>
<comment type="caution">
    <text evidence="2">The sequence shown here is derived from an EMBL/GenBank/DDBJ whole genome shotgun (WGS) entry which is preliminary data.</text>
</comment>
<dbReference type="EMBL" id="JAUSRB010000001">
    <property type="protein sequence ID" value="MDP9861965.1"/>
    <property type="molecule type" value="Genomic_DNA"/>
</dbReference>
<organism evidence="2 3">
    <name type="scientific">Streptosporangium brasiliense</name>
    <dbReference type="NCBI Taxonomy" id="47480"/>
    <lineage>
        <taxon>Bacteria</taxon>
        <taxon>Bacillati</taxon>
        <taxon>Actinomycetota</taxon>
        <taxon>Actinomycetes</taxon>
        <taxon>Streptosporangiales</taxon>
        <taxon>Streptosporangiaceae</taxon>
        <taxon>Streptosporangium</taxon>
    </lineage>
</organism>
<dbReference type="Proteomes" id="UP001230426">
    <property type="component" value="Unassembled WGS sequence"/>
</dbReference>
<dbReference type="RefSeq" id="WP_306857921.1">
    <property type="nucleotide sequence ID" value="NZ_JAUSRB010000001.1"/>
</dbReference>
<name>A0ABT9R0E5_9ACTN</name>
<protein>
    <recommendedName>
        <fullName evidence="4">GNAT family N-acetyltransferase</fullName>
    </recommendedName>
</protein>
<keyword evidence="3" id="KW-1185">Reference proteome</keyword>